<organism evidence="4 5">
    <name type="scientific">Marinobacter profundi</name>
    <dbReference type="NCBI Taxonomy" id="2666256"/>
    <lineage>
        <taxon>Bacteria</taxon>
        <taxon>Pseudomonadati</taxon>
        <taxon>Pseudomonadota</taxon>
        <taxon>Gammaproteobacteria</taxon>
        <taxon>Pseudomonadales</taxon>
        <taxon>Marinobacteraceae</taxon>
        <taxon>Marinobacter</taxon>
    </lineage>
</organism>
<dbReference type="InterPro" id="IPR000383">
    <property type="entry name" value="Xaa-Pro-like_dom"/>
</dbReference>
<feature type="region of interest" description="Disordered" evidence="1">
    <location>
        <begin position="35"/>
        <end position="90"/>
    </location>
</feature>
<keyword evidence="5" id="KW-1185">Reference proteome</keyword>
<dbReference type="SUPFAM" id="SSF53474">
    <property type="entry name" value="alpha/beta-Hydrolases"/>
    <property type="match status" value="1"/>
</dbReference>
<dbReference type="EMBL" id="NTFH01000008">
    <property type="protein sequence ID" value="PHQ14795.1"/>
    <property type="molecule type" value="Genomic_DNA"/>
</dbReference>
<keyword evidence="2" id="KW-0732">Signal</keyword>
<evidence type="ECO:0000256" key="2">
    <source>
        <dbReference type="SAM" id="SignalP"/>
    </source>
</evidence>
<dbReference type="Proteomes" id="UP000231409">
    <property type="component" value="Unassembled WGS sequence"/>
</dbReference>
<dbReference type="PROSITE" id="PS51257">
    <property type="entry name" value="PROKAR_LIPOPROTEIN"/>
    <property type="match status" value="1"/>
</dbReference>
<evidence type="ECO:0000313" key="4">
    <source>
        <dbReference type="EMBL" id="PHQ14795.1"/>
    </source>
</evidence>
<feature type="signal peptide" evidence="2">
    <location>
        <begin position="1"/>
        <end position="27"/>
    </location>
</feature>
<evidence type="ECO:0000256" key="1">
    <source>
        <dbReference type="SAM" id="MobiDB-lite"/>
    </source>
</evidence>
<dbReference type="Pfam" id="PF02129">
    <property type="entry name" value="Peptidase_S15"/>
    <property type="match status" value="1"/>
</dbReference>
<feature type="compositionally biased region" description="Basic and acidic residues" evidence="1">
    <location>
        <begin position="51"/>
        <end position="70"/>
    </location>
</feature>
<protein>
    <submittedName>
        <fullName evidence="4">Peptidase S15</fullName>
    </submittedName>
</protein>
<gene>
    <name evidence="4" type="ORF">CLH61_10585</name>
</gene>
<feature type="chain" id="PRO_5013686210" evidence="2">
    <location>
        <begin position="28"/>
        <end position="677"/>
    </location>
</feature>
<accession>A0A2G1UK32</accession>
<evidence type="ECO:0000259" key="3">
    <source>
        <dbReference type="Pfam" id="PF02129"/>
    </source>
</evidence>
<comment type="caution">
    <text evidence="4">The sequence shown here is derived from an EMBL/GenBank/DDBJ whole genome shotgun (WGS) entry which is preliminary data.</text>
</comment>
<proteinExistence type="predicted"/>
<evidence type="ECO:0000313" key="5">
    <source>
        <dbReference type="Proteomes" id="UP000231409"/>
    </source>
</evidence>
<reference evidence="4 5" key="1">
    <citation type="submission" date="2017-09" db="EMBL/GenBank/DDBJ databases">
        <title>The draft genome sequences of Marinobacter sp. PWS21.</title>
        <authorList>
            <person name="Cao J."/>
        </authorList>
    </citation>
    <scope>NUCLEOTIDE SEQUENCE [LARGE SCALE GENOMIC DNA]</scope>
    <source>
        <strain evidence="4 5">PWS21</strain>
    </source>
</reference>
<feature type="domain" description="Xaa-Pro dipeptidyl-peptidase-like" evidence="3">
    <location>
        <begin position="153"/>
        <end position="262"/>
    </location>
</feature>
<name>A0A2G1UK32_9GAMM</name>
<sequence length="677" mass="71286">MPVPASRPLLPTTLPAILRFSMTLVTAGLLVACGTSSNDGAPESPAVAGDRTTRDDSQACERRPEDRETGPDEAAGCDGDTTPLPQPPASCIAGEALDGGRSYPVYLPSDSGETIAFQVLEPVGGIDCSKGHPLVLHGHGFGGSRSESGFDEYRAAGFTVLSIDQRGFGESTGTVRVMDPEFEGRDLIRILDWAEDNLDYLQKRHEPDLPATLNPNLVVGAIGGSYGGGFQLLLHGQDPGQRMDAMVPDITWHDLRYSLNPGNVIKTGWDLVLVAGGESGSVSNQNSGLDPIIREILAQGAALNRFPEAGLDFFYYHSPAYRCSGAPIEPAEPGDLLNYLASPPAYDVPPTAYPAVDVLLTQGMTDTLFNFNEAWRNYECLRERGGDVRLMTHQSGHILPLEVPDALQPSTYVDPLAGLLEIPGFQGPAGAFACGNVPIARATFDWLRHKLQKAPLPAYFDGSDSQVCLSTATGTSVQVAVADFPAPEPGGVLEGPFVVERLVASTTPVPSGYEAVAAATIPPVALPLGQTGAEGAIIGGIPTAILTVSDLLGRTACEEGLPAYSPGCDPIIFVGLGKRGVGESGWSLVDDQVKPVRGLQQQAAVELVGIAEELAAGDELALLVYGFHPQYPASWSRDALVPLVNVSGSVQLPLLQGSLASLDSVESMEAIESTVEF</sequence>
<dbReference type="AlphaFoldDB" id="A0A2G1UK32"/>
<dbReference type="GO" id="GO:0016787">
    <property type="term" value="F:hydrolase activity"/>
    <property type="evidence" value="ECO:0007669"/>
    <property type="project" value="InterPro"/>
</dbReference>
<dbReference type="InterPro" id="IPR029058">
    <property type="entry name" value="AB_hydrolase_fold"/>
</dbReference>
<dbReference type="Gene3D" id="3.40.50.1820">
    <property type="entry name" value="alpha/beta hydrolase"/>
    <property type="match status" value="1"/>
</dbReference>